<sequence length="145" mass="16576">MKIPQYVTVSEVKKVCRELGLRDWTKIKKPKVTAKEAGIILKIVNVKKMPIILEDFRMGLEVELEHGTMFDDANVTNNHPILTGMIVLAHMKETLDYYERLDVAEVEGDLLKAVLSRNLDKIETKYKKLIKAQAVLNKVVSDQLK</sequence>
<dbReference type="Pfam" id="PF18905">
    <property type="entry name" value="DUF5661"/>
    <property type="match status" value="1"/>
</dbReference>
<dbReference type="InterPro" id="IPR043720">
    <property type="entry name" value="DUF5661"/>
</dbReference>
<dbReference type="EMBL" id="LNQE01001013">
    <property type="protein sequence ID" value="KUG21884.1"/>
    <property type="molecule type" value="Genomic_DNA"/>
</dbReference>
<comment type="caution">
    <text evidence="1">The sequence shown here is derived from an EMBL/GenBank/DDBJ whole genome shotgun (WGS) entry which is preliminary data.</text>
</comment>
<organism evidence="1">
    <name type="scientific">hydrocarbon metagenome</name>
    <dbReference type="NCBI Taxonomy" id="938273"/>
    <lineage>
        <taxon>unclassified sequences</taxon>
        <taxon>metagenomes</taxon>
        <taxon>ecological metagenomes</taxon>
    </lineage>
</organism>
<dbReference type="AlphaFoldDB" id="A0A0W8FLZ8"/>
<reference evidence="1" key="1">
    <citation type="journal article" date="2015" name="Proc. Natl. Acad. Sci. U.S.A.">
        <title>Networks of energetic and metabolic interactions define dynamics in microbial communities.</title>
        <authorList>
            <person name="Embree M."/>
            <person name="Liu J.K."/>
            <person name="Al-Bassam M.M."/>
            <person name="Zengler K."/>
        </authorList>
    </citation>
    <scope>NUCLEOTIDE SEQUENCE</scope>
</reference>
<name>A0A0W8FLZ8_9ZZZZ</name>
<accession>A0A0W8FLZ8</accession>
<evidence type="ECO:0000313" key="1">
    <source>
        <dbReference type="EMBL" id="KUG21884.1"/>
    </source>
</evidence>
<gene>
    <name evidence="1" type="ORF">ASZ90_008353</name>
</gene>
<protein>
    <submittedName>
        <fullName evidence="1">Uncharacterized protein</fullName>
    </submittedName>
</protein>
<proteinExistence type="predicted"/>